<dbReference type="SUPFAM" id="SSF52540">
    <property type="entry name" value="P-loop containing nucleoside triphosphate hydrolases"/>
    <property type="match status" value="1"/>
</dbReference>
<dbReference type="GO" id="GO:0030983">
    <property type="term" value="F:mismatched DNA binding"/>
    <property type="evidence" value="ECO:0007669"/>
    <property type="project" value="InterPro"/>
</dbReference>
<dbReference type="OrthoDB" id="121051at2759"/>
<feature type="domain" description="DNA mismatch repair proteins mutS family" evidence="6">
    <location>
        <begin position="339"/>
        <end position="463"/>
    </location>
</feature>
<reference evidence="7 8" key="1">
    <citation type="journal article" date="2020" name="ISME J.">
        <title>Uncovering the hidden diversity of litter-decomposition mechanisms in mushroom-forming fungi.</title>
        <authorList>
            <person name="Floudas D."/>
            <person name="Bentzer J."/>
            <person name="Ahren D."/>
            <person name="Johansson T."/>
            <person name="Persson P."/>
            <person name="Tunlid A."/>
        </authorList>
    </citation>
    <scope>NUCLEOTIDE SEQUENCE [LARGE SCALE GENOMIC DNA]</scope>
    <source>
        <strain evidence="7 8">CBS 406.79</strain>
    </source>
</reference>
<dbReference type="InterPro" id="IPR027417">
    <property type="entry name" value="P-loop_NTPase"/>
</dbReference>
<keyword evidence="8" id="KW-1185">Reference proteome</keyword>
<dbReference type="InterPro" id="IPR007696">
    <property type="entry name" value="DNA_mismatch_repair_MutS_core"/>
</dbReference>
<evidence type="ECO:0000259" key="5">
    <source>
        <dbReference type="SMART" id="SM00533"/>
    </source>
</evidence>
<proteinExistence type="inferred from homology"/>
<evidence type="ECO:0000259" key="6">
    <source>
        <dbReference type="SMART" id="SM00534"/>
    </source>
</evidence>
<dbReference type="InterPro" id="IPR045076">
    <property type="entry name" value="MutS"/>
</dbReference>
<dbReference type="GO" id="GO:0005524">
    <property type="term" value="F:ATP binding"/>
    <property type="evidence" value="ECO:0007669"/>
    <property type="project" value="UniProtKB-KW"/>
</dbReference>
<dbReference type="EMBL" id="JAACJN010000287">
    <property type="protein sequence ID" value="KAF5351396.1"/>
    <property type="molecule type" value="Genomic_DNA"/>
</dbReference>
<gene>
    <name evidence="7" type="ORF">D9757_012623</name>
</gene>
<dbReference type="Gene3D" id="1.10.1420.10">
    <property type="match status" value="2"/>
</dbReference>
<dbReference type="Gene3D" id="3.40.50.300">
    <property type="entry name" value="P-loop containing nucleotide triphosphate hydrolases"/>
    <property type="match status" value="1"/>
</dbReference>
<evidence type="ECO:0000313" key="8">
    <source>
        <dbReference type="Proteomes" id="UP000518752"/>
    </source>
</evidence>
<protein>
    <recommendedName>
        <fullName evidence="9">DNA mismatch repair proteins mutS family domain-containing protein</fullName>
    </recommendedName>
</protein>
<dbReference type="Pfam" id="PF00488">
    <property type="entry name" value="MutS_V"/>
    <property type="match status" value="1"/>
</dbReference>
<evidence type="ECO:0000256" key="1">
    <source>
        <dbReference type="ARBA" id="ARBA00006271"/>
    </source>
</evidence>
<evidence type="ECO:0000313" key="7">
    <source>
        <dbReference type="EMBL" id="KAF5351396.1"/>
    </source>
</evidence>
<comment type="similarity">
    <text evidence="1">Belongs to the DNA mismatch repair MutS family.</text>
</comment>
<dbReference type="PANTHER" id="PTHR11361:SF148">
    <property type="entry name" value="DNA MISMATCH REPAIR PROTEIN MSH6"/>
    <property type="match status" value="1"/>
</dbReference>
<name>A0A8H5D0L9_9AGAR</name>
<evidence type="ECO:0000256" key="4">
    <source>
        <dbReference type="ARBA" id="ARBA00023125"/>
    </source>
</evidence>
<dbReference type="GO" id="GO:0032301">
    <property type="term" value="C:MutSalpha complex"/>
    <property type="evidence" value="ECO:0007669"/>
    <property type="project" value="TreeGrafter"/>
</dbReference>
<sequence>MSLMALVPLKRSLEYGADQMSLYCSKQLGDLIIITFNKYVLLRFLPLEDLMENPIFETAFTDTVKGLPDLKRVVSRIHARNCKVKDFLKVLASFKKLSRGVADLADASESFKSKTIFRLLRSVPDLIQNVNNVENMFEKPLSDKDDELIPREGKDEAYDEVMTEIEELEGGLEEALKKFEKSLGYDEVELVAQRCWDEGPSRCYPSNKLSISFLCFSLQEIYMIKTSAGQKNIPKEWTKNGGTKAKSRWLVPSLQKSIRSLKEAREKRNTTIKIFKFRIYNEFDEDCGIYVLSILAKSSVVIGEPSWRPELVGEEEGDGSAWFDFKSLRHPTSLGGYMGKIALLTGPNMAGKLTVMRMTATGVIMAQLGMFVPAESARLSPVDSILTRMGAYDNMFSNASTLKVELDECCKILRDATPRSFVILDGELGRGTSTYDGMAIAGAVLHELAPILCRFQSLPLITDP</sequence>
<dbReference type="SMART" id="SM00533">
    <property type="entry name" value="MUTSd"/>
    <property type="match status" value="1"/>
</dbReference>
<feature type="domain" description="DNA mismatch repair protein MutS core" evidence="5">
    <location>
        <begin position="26"/>
        <end position="336"/>
    </location>
</feature>
<dbReference type="InterPro" id="IPR000432">
    <property type="entry name" value="DNA_mismatch_repair_MutS_C"/>
</dbReference>
<keyword evidence="3" id="KW-0067">ATP-binding</keyword>
<dbReference type="Proteomes" id="UP000518752">
    <property type="component" value="Unassembled WGS sequence"/>
</dbReference>
<dbReference type="AlphaFoldDB" id="A0A8H5D0L9"/>
<dbReference type="GO" id="GO:0140664">
    <property type="term" value="F:ATP-dependent DNA damage sensor activity"/>
    <property type="evidence" value="ECO:0007669"/>
    <property type="project" value="InterPro"/>
</dbReference>
<keyword evidence="4" id="KW-0238">DNA-binding</keyword>
<organism evidence="7 8">
    <name type="scientific">Collybiopsis confluens</name>
    <dbReference type="NCBI Taxonomy" id="2823264"/>
    <lineage>
        <taxon>Eukaryota</taxon>
        <taxon>Fungi</taxon>
        <taxon>Dikarya</taxon>
        <taxon>Basidiomycota</taxon>
        <taxon>Agaricomycotina</taxon>
        <taxon>Agaricomycetes</taxon>
        <taxon>Agaricomycetidae</taxon>
        <taxon>Agaricales</taxon>
        <taxon>Marasmiineae</taxon>
        <taxon>Omphalotaceae</taxon>
        <taxon>Collybiopsis</taxon>
    </lineage>
</organism>
<dbReference type="SUPFAM" id="SSF48334">
    <property type="entry name" value="DNA repair protein MutS, domain III"/>
    <property type="match status" value="1"/>
</dbReference>
<dbReference type="PANTHER" id="PTHR11361">
    <property type="entry name" value="DNA MISMATCH REPAIR PROTEIN MUTS FAMILY MEMBER"/>
    <property type="match status" value="1"/>
</dbReference>
<dbReference type="SMART" id="SM00534">
    <property type="entry name" value="MUTSac"/>
    <property type="match status" value="1"/>
</dbReference>
<evidence type="ECO:0008006" key="9">
    <source>
        <dbReference type="Google" id="ProtNLM"/>
    </source>
</evidence>
<dbReference type="InterPro" id="IPR036187">
    <property type="entry name" value="DNA_mismatch_repair_MutS_sf"/>
</dbReference>
<dbReference type="GO" id="GO:0006298">
    <property type="term" value="P:mismatch repair"/>
    <property type="evidence" value="ECO:0007669"/>
    <property type="project" value="InterPro"/>
</dbReference>
<evidence type="ECO:0000256" key="3">
    <source>
        <dbReference type="ARBA" id="ARBA00022840"/>
    </source>
</evidence>
<keyword evidence="2" id="KW-0547">Nucleotide-binding</keyword>
<accession>A0A8H5D0L9</accession>
<comment type="caution">
    <text evidence="7">The sequence shown here is derived from an EMBL/GenBank/DDBJ whole genome shotgun (WGS) entry which is preliminary data.</text>
</comment>
<evidence type="ECO:0000256" key="2">
    <source>
        <dbReference type="ARBA" id="ARBA00022741"/>
    </source>
</evidence>